<sequence length="225" mass="24750">MAGDVEKMIAVGIVWGATNAVMRRGALVWDRKLQLRSRTPGHRPRGRLLGHVLRWIDLLLTWQYSVPFLINLSASAAFFHMLGGAPISVAVPVTNATTFAATAVAAMILGEEMRVGLTFFGLRSGDLWCRRLLLHQRDITSELVSSWPPCCRRTRTVSVGWAALALGSSYAMLATMMTSTKRQDGANGPARLQHHHHRHRRTSRTPASSASSCFGSLHSRSPSRP</sequence>
<proteinExistence type="predicted"/>
<keyword evidence="7" id="KW-1185">Reference proteome</keyword>
<evidence type="ECO:0000256" key="5">
    <source>
        <dbReference type="SAM" id="MobiDB-lite"/>
    </source>
</evidence>
<evidence type="ECO:0000313" key="6">
    <source>
        <dbReference type="EMBL" id="URD89107.1"/>
    </source>
</evidence>
<keyword evidence="2" id="KW-0812">Transmembrane</keyword>
<dbReference type="PANTHER" id="PTHR28668:SF1">
    <property type="entry name" value="TRANSMEMBRANE PROTEIN 234"/>
    <property type="match status" value="1"/>
</dbReference>
<dbReference type="Proteomes" id="UP001055439">
    <property type="component" value="Chromosome 2"/>
</dbReference>
<dbReference type="OrthoDB" id="43458at2759"/>
<accession>A0A9E7F5Q3</accession>
<organism evidence="6 7">
    <name type="scientific">Musa troglodytarum</name>
    <name type="common">fe'i banana</name>
    <dbReference type="NCBI Taxonomy" id="320322"/>
    <lineage>
        <taxon>Eukaryota</taxon>
        <taxon>Viridiplantae</taxon>
        <taxon>Streptophyta</taxon>
        <taxon>Embryophyta</taxon>
        <taxon>Tracheophyta</taxon>
        <taxon>Spermatophyta</taxon>
        <taxon>Magnoliopsida</taxon>
        <taxon>Liliopsida</taxon>
        <taxon>Zingiberales</taxon>
        <taxon>Musaceae</taxon>
        <taxon>Musa</taxon>
    </lineage>
</organism>
<evidence type="ECO:0000256" key="2">
    <source>
        <dbReference type="ARBA" id="ARBA00022692"/>
    </source>
</evidence>
<gene>
    <name evidence="6" type="ORF">MUK42_27861</name>
</gene>
<keyword evidence="3" id="KW-1133">Transmembrane helix</keyword>
<dbReference type="EMBL" id="CP097504">
    <property type="protein sequence ID" value="URD89107.1"/>
    <property type="molecule type" value="Genomic_DNA"/>
</dbReference>
<keyword evidence="4" id="KW-0472">Membrane</keyword>
<name>A0A9E7F5Q3_9LILI</name>
<evidence type="ECO:0000256" key="3">
    <source>
        <dbReference type="ARBA" id="ARBA00022989"/>
    </source>
</evidence>
<evidence type="ECO:0000256" key="4">
    <source>
        <dbReference type="ARBA" id="ARBA00023136"/>
    </source>
</evidence>
<evidence type="ECO:0000256" key="1">
    <source>
        <dbReference type="ARBA" id="ARBA00004141"/>
    </source>
</evidence>
<feature type="compositionally biased region" description="Basic residues" evidence="5">
    <location>
        <begin position="192"/>
        <end position="203"/>
    </location>
</feature>
<comment type="subcellular location">
    <subcellularLocation>
        <location evidence="1">Membrane</location>
        <topology evidence="1">Multi-pass membrane protein</topology>
    </subcellularLocation>
</comment>
<dbReference type="AlphaFoldDB" id="A0A9E7F5Q3"/>
<feature type="region of interest" description="Disordered" evidence="5">
    <location>
        <begin position="181"/>
        <end position="225"/>
    </location>
</feature>
<evidence type="ECO:0000313" key="7">
    <source>
        <dbReference type="Proteomes" id="UP001055439"/>
    </source>
</evidence>
<dbReference type="InterPro" id="IPR018908">
    <property type="entry name" value="TMEM234"/>
</dbReference>
<protein>
    <submittedName>
        <fullName evidence="6">Uncharacterized protein family UPF0546</fullName>
    </submittedName>
</protein>
<reference evidence="6" key="1">
    <citation type="submission" date="2022-05" db="EMBL/GenBank/DDBJ databases">
        <title>The Musa troglodytarum L. genome provides insights into the mechanism of non-climacteric behaviour and enrichment of carotenoids.</title>
        <authorList>
            <person name="Wang J."/>
        </authorList>
    </citation>
    <scope>NUCLEOTIDE SEQUENCE</scope>
    <source>
        <tissue evidence="6">Leaf</tissue>
    </source>
</reference>
<dbReference type="GO" id="GO:0016020">
    <property type="term" value="C:membrane"/>
    <property type="evidence" value="ECO:0007669"/>
    <property type="project" value="UniProtKB-SubCell"/>
</dbReference>
<dbReference type="Pfam" id="PF10639">
    <property type="entry name" value="TMEM234"/>
    <property type="match status" value="1"/>
</dbReference>
<dbReference type="PANTHER" id="PTHR28668">
    <property type="entry name" value="TRANSMEMBRANE PROTEIN 234"/>
    <property type="match status" value="1"/>
</dbReference>